<sequence length="44" mass="4929">MIVQEAREAKGSKWRSETFQTCAMFALRCQVCSVPISAIHSPTE</sequence>
<protein>
    <submittedName>
        <fullName evidence="1">Uncharacterized protein</fullName>
    </submittedName>
</protein>
<evidence type="ECO:0000313" key="2">
    <source>
        <dbReference type="Proteomes" id="UP000195221"/>
    </source>
</evidence>
<dbReference type="AlphaFoldDB" id="A0A242MUG6"/>
<comment type="caution">
    <text evidence="1">The sequence shown here is derived from an EMBL/GenBank/DDBJ whole genome shotgun (WGS) entry which is preliminary data.</text>
</comment>
<reference evidence="1 2" key="1">
    <citation type="submission" date="2017-03" db="EMBL/GenBank/DDBJ databases">
        <title>Genome analysis of strain PAMC 26577.</title>
        <authorList>
            <person name="Oh H.-M."/>
            <person name="Yang J.-A."/>
        </authorList>
    </citation>
    <scope>NUCLEOTIDE SEQUENCE [LARGE SCALE GENOMIC DNA]</scope>
    <source>
        <strain evidence="1 2">PAMC 26577</strain>
    </source>
</reference>
<organism evidence="1 2">
    <name type="scientific">Caballeronia sordidicola</name>
    <name type="common">Burkholderia sordidicola</name>
    <dbReference type="NCBI Taxonomy" id="196367"/>
    <lineage>
        <taxon>Bacteria</taxon>
        <taxon>Pseudomonadati</taxon>
        <taxon>Pseudomonadota</taxon>
        <taxon>Betaproteobacteria</taxon>
        <taxon>Burkholderiales</taxon>
        <taxon>Burkholderiaceae</taxon>
        <taxon>Caballeronia</taxon>
    </lineage>
</organism>
<dbReference type="EMBL" id="NBTZ01000053">
    <property type="protein sequence ID" value="OTP75078.1"/>
    <property type="molecule type" value="Genomic_DNA"/>
</dbReference>
<proteinExistence type="predicted"/>
<gene>
    <name evidence="1" type="ORF">PAMC26577_13950</name>
</gene>
<evidence type="ECO:0000313" key="1">
    <source>
        <dbReference type="EMBL" id="OTP75078.1"/>
    </source>
</evidence>
<dbReference type="Proteomes" id="UP000195221">
    <property type="component" value="Unassembled WGS sequence"/>
</dbReference>
<name>A0A242MUG6_CABSO</name>
<accession>A0A242MUG6</accession>